<dbReference type="GO" id="GO:0061579">
    <property type="term" value="F:N-acyl homoserine lactone synthase activity"/>
    <property type="evidence" value="ECO:0007669"/>
    <property type="project" value="UniProtKB-EC"/>
</dbReference>
<comment type="caution">
    <text evidence="8">The sequence shown here is derived from an EMBL/GenBank/DDBJ whole genome shotgun (WGS) entry which is preliminary data.</text>
</comment>
<gene>
    <name evidence="8" type="ORF">A1QO_18720</name>
</gene>
<evidence type="ECO:0000256" key="7">
    <source>
        <dbReference type="ARBA" id="ARBA00048576"/>
    </source>
</evidence>
<dbReference type="Proteomes" id="UP000094741">
    <property type="component" value="Unassembled WGS sequence"/>
</dbReference>
<dbReference type="STRING" id="1187848.A1QO_18720"/>
<dbReference type="eggNOG" id="ENOG5031MRN">
    <property type="taxonomic scope" value="Bacteria"/>
</dbReference>
<evidence type="ECO:0000256" key="3">
    <source>
        <dbReference type="ARBA" id="ARBA00022654"/>
    </source>
</evidence>
<proteinExistence type="inferred from homology"/>
<accession>A0A1E5BHW0</accession>
<evidence type="ECO:0000256" key="4">
    <source>
        <dbReference type="ARBA" id="ARBA00022679"/>
    </source>
</evidence>
<keyword evidence="3" id="KW-0673">Quorum sensing</keyword>
<keyword evidence="4" id="KW-0808">Transferase</keyword>
<dbReference type="AlphaFoldDB" id="A0A1E5BHW0"/>
<comment type="catalytic activity">
    <reaction evidence="7">
        <text>a fatty acyl-[ACP] + S-adenosyl-L-methionine = an N-acyl-L-homoserine lactone + S-methyl-5'-thioadenosine + holo-[ACP] + H(+)</text>
        <dbReference type="Rhea" id="RHEA:10096"/>
        <dbReference type="Rhea" id="RHEA-COMP:9685"/>
        <dbReference type="Rhea" id="RHEA-COMP:14125"/>
        <dbReference type="ChEBI" id="CHEBI:15378"/>
        <dbReference type="ChEBI" id="CHEBI:17509"/>
        <dbReference type="ChEBI" id="CHEBI:55474"/>
        <dbReference type="ChEBI" id="CHEBI:59789"/>
        <dbReference type="ChEBI" id="CHEBI:64479"/>
        <dbReference type="ChEBI" id="CHEBI:138651"/>
        <dbReference type="EC" id="2.3.1.184"/>
    </reaction>
</comment>
<keyword evidence="5" id="KW-0949">S-adenosyl-L-methionine</keyword>
<dbReference type="GO" id="GO:0009372">
    <property type="term" value="P:quorum sensing"/>
    <property type="evidence" value="ECO:0007669"/>
    <property type="project" value="UniProtKB-KW"/>
</dbReference>
<evidence type="ECO:0000256" key="1">
    <source>
        <dbReference type="ARBA" id="ARBA00009683"/>
    </source>
</evidence>
<evidence type="ECO:0000256" key="5">
    <source>
        <dbReference type="ARBA" id="ARBA00022691"/>
    </source>
</evidence>
<reference evidence="8 9" key="1">
    <citation type="journal article" date="2012" name="Science">
        <title>Ecological populations of bacteria act as socially cohesive units of antibiotic production and resistance.</title>
        <authorList>
            <person name="Cordero O.X."/>
            <person name="Wildschutte H."/>
            <person name="Kirkup B."/>
            <person name="Proehl S."/>
            <person name="Ngo L."/>
            <person name="Hussain F."/>
            <person name="Le Roux F."/>
            <person name="Mincer T."/>
            <person name="Polz M.F."/>
        </authorList>
    </citation>
    <scope>NUCLEOTIDE SEQUENCE [LARGE SCALE GENOMIC DNA]</scope>
    <source>
        <strain evidence="8 9">ZF-129</strain>
    </source>
</reference>
<organism evidence="8 9">
    <name type="scientific">Vibrio genomosp. F10 str. ZF-129</name>
    <dbReference type="NCBI Taxonomy" id="1187848"/>
    <lineage>
        <taxon>Bacteria</taxon>
        <taxon>Pseudomonadati</taxon>
        <taxon>Pseudomonadota</taxon>
        <taxon>Gammaproteobacteria</taxon>
        <taxon>Vibrionales</taxon>
        <taxon>Vibrionaceae</taxon>
        <taxon>Vibrio</taxon>
    </lineage>
</organism>
<dbReference type="OrthoDB" id="5826416at2"/>
<dbReference type="EMBL" id="AJYQ02000038">
    <property type="protein sequence ID" value="OEE36627.1"/>
    <property type="molecule type" value="Genomic_DNA"/>
</dbReference>
<evidence type="ECO:0000256" key="2">
    <source>
        <dbReference type="ARBA" id="ARBA00012340"/>
    </source>
</evidence>
<comment type="similarity">
    <text evidence="1">Belongs to the LuxM / VanM family.</text>
</comment>
<evidence type="ECO:0000256" key="6">
    <source>
        <dbReference type="ARBA" id="ARBA00022929"/>
    </source>
</evidence>
<name>A0A1E5BHW0_9VIBR</name>
<protein>
    <recommendedName>
        <fullName evidence="2">acyl-homoserine-lactone synthase</fullName>
        <ecNumber evidence="2">2.3.1.184</ecNumber>
    </recommendedName>
</protein>
<evidence type="ECO:0000313" key="8">
    <source>
        <dbReference type="EMBL" id="OEE36627.1"/>
    </source>
</evidence>
<dbReference type="InterPro" id="IPR035304">
    <property type="entry name" value="AHL_synthase"/>
</dbReference>
<sequence length="397" mass="46824">MAAMNESNSMEKPCIGKALKEACFYAALFIEKTLSTQFCETILIDRLQLTYSLDPSTETLSITTCLKTRAYQQALDINIKSWPGEYKSLEKSAIQRFGHWAQFWCEYEIFKIKQGYPYEADHRPGSLSLNEDHYHSEFIEHIESVDTPYQTLHHEVPVTLSDAIVLINLSTLVLHNQWYEILFNLDISRQGSHFVMTTTNDYPHLNKTKTIVSSARVQNWQESNNWLYFTPFFRNHHWQLCLPNNLNQRCLELELFDSTFHLEGNCNQSFEDRFSAHILDKSFVCEVLRLTVSGSSTQGTFFLFLAQKKLMRYLMNKHIKLAYTIIEQPWMIRFYETLEQGGYFPSSFRKIDHSDRHTYKGFWVIPNLCNELENTNFHSYKRRVVSRIKQMKEINYV</sequence>
<dbReference type="Pfam" id="PF17327">
    <property type="entry name" value="AHL_synthase"/>
    <property type="match status" value="1"/>
</dbReference>
<keyword evidence="6" id="KW-0071">Autoinducer synthesis</keyword>
<dbReference type="EC" id="2.3.1.184" evidence="2"/>
<evidence type="ECO:0000313" key="9">
    <source>
        <dbReference type="Proteomes" id="UP000094741"/>
    </source>
</evidence>
<dbReference type="RefSeq" id="WP_017039318.1">
    <property type="nucleotide sequence ID" value="NZ_AJYQ02000038.1"/>
</dbReference>